<evidence type="ECO:0000256" key="2">
    <source>
        <dbReference type="ARBA" id="ARBA00022527"/>
    </source>
</evidence>
<feature type="compositionally biased region" description="Low complexity" evidence="7">
    <location>
        <begin position="243"/>
        <end position="255"/>
    </location>
</feature>
<keyword evidence="10" id="KW-1185">Reference proteome</keyword>
<evidence type="ECO:0000313" key="11">
    <source>
        <dbReference type="RefSeq" id="XP_008072589.1"/>
    </source>
</evidence>
<evidence type="ECO:0000259" key="8">
    <source>
        <dbReference type="PROSITE" id="PS50011"/>
    </source>
</evidence>
<keyword evidence="6" id="KW-0067">ATP-binding</keyword>
<dbReference type="AlphaFoldDB" id="A0A1U7UK21"/>
<keyword evidence="3" id="KW-0808">Transferase</keyword>
<feature type="compositionally biased region" description="Basic and acidic residues" evidence="7">
    <location>
        <begin position="150"/>
        <end position="165"/>
    </location>
</feature>
<evidence type="ECO:0000256" key="4">
    <source>
        <dbReference type="ARBA" id="ARBA00022741"/>
    </source>
</evidence>
<dbReference type="Proteomes" id="UP000189704">
    <property type="component" value="Unplaced"/>
</dbReference>
<dbReference type="EC" id="2.7.11.1" evidence="1"/>
<feature type="domain" description="CRIB" evidence="9">
    <location>
        <begin position="11"/>
        <end position="24"/>
    </location>
</feature>
<protein>
    <recommendedName>
        <fullName evidence="1">non-specific serine/threonine protein kinase</fullName>
        <ecNumber evidence="1">2.7.11.1</ecNumber>
    </recommendedName>
</protein>
<keyword evidence="4" id="KW-0547">Nucleotide-binding</keyword>
<dbReference type="InterPro" id="IPR033923">
    <property type="entry name" value="PAK_BD"/>
</dbReference>
<evidence type="ECO:0000256" key="7">
    <source>
        <dbReference type="SAM" id="MobiDB-lite"/>
    </source>
</evidence>
<evidence type="ECO:0000313" key="10">
    <source>
        <dbReference type="Proteomes" id="UP000189704"/>
    </source>
</evidence>
<dbReference type="InterPro" id="IPR000719">
    <property type="entry name" value="Prot_kinase_dom"/>
</dbReference>
<dbReference type="KEGG" id="csyr:103276952"/>
<organism evidence="10 11">
    <name type="scientific">Carlito syrichta</name>
    <name type="common">Philippine tarsier</name>
    <name type="synonym">Tarsius syrichta</name>
    <dbReference type="NCBI Taxonomy" id="1868482"/>
    <lineage>
        <taxon>Eukaryota</taxon>
        <taxon>Metazoa</taxon>
        <taxon>Chordata</taxon>
        <taxon>Craniata</taxon>
        <taxon>Vertebrata</taxon>
        <taxon>Euteleostomi</taxon>
        <taxon>Mammalia</taxon>
        <taxon>Eutheria</taxon>
        <taxon>Euarchontoglires</taxon>
        <taxon>Primates</taxon>
        <taxon>Haplorrhini</taxon>
        <taxon>Tarsiiformes</taxon>
        <taxon>Tarsiidae</taxon>
        <taxon>Carlito</taxon>
    </lineage>
</organism>
<dbReference type="Gene3D" id="1.10.510.10">
    <property type="entry name" value="Transferase(Phosphotransferase) domain 1"/>
    <property type="match status" value="1"/>
</dbReference>
<feature type="compositionally biased region" description="Pro residues" evidence="7">
    <location>
        <begin position="284"/>
        <end position="294"/>
    </location>
</feature>
<sequence length="544" mass="58889">MFGKRKKRVEISAPSNFEHRVHTGFDQHEQKFTGLPRQWQSLIEESARRPKPLVDPACITSIQPGAPKTIVRGSKGAKDGALTLLLDEFENMSVTRSNSLRRDSPPPPPTRARQENGVPEEQAATARGGPGKAGSHGRIAGRSEAGGGSGDRRRVGPEKRPKCSREGSGGPQESSRDKRPLSGPDVSTPQPVGLASGAKLAAGRPFNTYPRADTDHPSRGAQGEPHDVAPNGPSAGGLAVPQPSSSSRPPARARGPPSPGVLGPHASEPQLAPPARTSDTPTTPAVPGPPGPRSPPRDPQRVSHEQFRAALHLVVDPGDVVIMRDYQHENVVEMYNSYLVGDELWVVMEFLEGGALTDIVTHTRMNEEQIAAVCLAVLQALSVLHAQGVIHRDIKSDSILLTHDGRVKLSDFGFCAQVSKEVPRRKSLVGTPYWMAPELISRLPYGPEVDIWSLGVMVIEMVDGEPPYFNEPPLKAMKMIRDNLPPRLKNLHKVSPSLKGFLDRLLVRDPAQRATAAELLKHPFLTKAGPPASIVPLMRQNRTR</sequence>
<dbReference type="PROSITE" id="PS50108">
    <property type="entry name" value="CRIB"/>
    <property type="match status" value="1"/>
</dbReference>
<evidence type="ECO:0000256" key="3">
    <source>
        <dbReference type="ARBA" id="ARBA00022679"/>
    </source>
</evidence>
<dbReference type="InterPro" id="IPR000095">
    <property type="entry name" value="CRIB_dom"/>
</dbReference>
<dbReference type="PROSITE" id="PS50011">
    <property type="entry name" value="PROTEIN_KINASE_DOM"/>
    <property type="match status" value="1"/>
</dbReference>
<name>A0A1U7UK21_CARSF</name>
<gene>
    <name evidence="11" type="primary">PAK4</name>
</gene>
<accession>A0A1U7UK21</accession>
<dbReference type="InterPro" id="IPR011009">
    <property type="entry name" value="Kinase-like_dom_sf"/>
</dbReference>
<dbReference type="GeneID" id="103276952"/>
<dbReference type="FunFam" id="3.90.810.10:FF:000002">
    <property type="entry name" value="Non-specific serine/threonine protein kinase"/>
    <property type="match status" value="1"/>
</dbReference>
<dbReference type="PANTHER" id="PTHR45832">
    <property type="entry name" value="SERINE/THREONINE-PROTEIN KINASE SAMKA-RELATED-RELATED"/>
    <property type="match status" value="1"/>
</dbReference>
<evidence type="ECO:0000259" key="9">
    <source>
        <dbReference type="PROSITE" id="PS50108"/>
    </source>
</evidence>
<keyword evidence="5 11" id="KW-0418">Kinase</keyword>
<dbReference type="Pfam" id="PF00786">
    <property type="entry name" value="PBD"/>
    <property type="match status" value="1"/>
</dbReference>
<dbReference type="Gene3D" id="3.90.810.10">
    <property type="entry name" value="CRIB domain"/>
    <property type="match status" value="1"/>
</dbReference>
<dbReference type="STRING" id="1868482.ENSTSYP00000014199"/>
<dbReference type="CDD" id="cd01093">
    <property type="entry name" value="CRIB_PAK_like"/>
    <property type="match status" value="1"/>
</dbReference>
<dbReference type="OrthoDB" id="1022360at2759"/>
<keyword evidence="2" id="KW-0723">Serine/threonine-protein kinase</keyword>
<dbReference type="FunFam" id="1.10.510.10:FF:000073">
    <property type="entry name" value="Non-specific serine/threonine protein kinase"/>
    <property type="match status" value="1"/>
</dbReference>
<dbReference type="CTD" id="10298"/>
<dbReference type="InterPro" id="IPR051931">
    <property type="entry name" value="PAK3-like"/>
</dbReference>
<dbReference type="GO" id="GO:0005524">
    <property type="term" value="F:ATP binding"/>
    <property type="evidence" value="ECO:0007669"/>
    <property type="project" value="UniProtKB-KW"/>
</dbReference>
<evidence type="ECO:0000256" key="6">
    <source>
        <dbReference type="ARBA" id="ARBA00022840"/>
    </source>
</evidence>
<dbReference type="Gene3D" id="3.30.200.20">
    <property type="entry name" value="Phosphorylase Kinase, domain 1"/>
    <property type="match status" value="1"/>
</dbReference>
<feature type="region of interest" description="Disordered" evidence="7">
    <location>
        <begin position="95"/>
        <end position="303"/>
    </location>
</feature>
<dbReference type="PANTHER" id="PTHR45832:SF9">
    <property type="entry name" value="NON-SPECIFIC SERINE_THREONINE PROTEIN KINASE"/>
    <property type="match status" value="1"/>
</dbReference>
<dbReference type="SUPFAM" id="SSF56112">
    <property type="entry name" value="Protein kinase-like (PK-like)"/>
    <property type="match status" value="1"/>
</dbReference>
<feature type="domain" description="Protein kinase" evidence="8">
    <location>
        <begin position="194"/>
        <end position="525"/>
    </location>
</feature>
<dbReference type="RefSeq" id="XP_008072589.1">
    <property type="nucleotide sequence ID" value="XM_008074398.2"/>
</dbReference>
<dbReference type="InterPro" id="IPR036936">
    <property type="entry name" value="CRIB_dom_sf"/>
</dbReference>
<evidence type="ECO:0000256" key="5">
    <source>
        <dbReference type="ARBA" id="ARBA00022777"/>
    </source>
</evidence>
<reference evidence="11" key="1">
    <citation type="submission" date="2025-08" db="UniProtKB">
        <authorList>
            <consortium name="RefSeq"/>
        </authorList>
    </citation>
    <scope>IDENTIFICATION</scope>
</reference>
<dbReference type="GO" id="GO:0004674">
    <property type="term" value="F:protein serine/threonine kinase activity"/>
    <property type="evidence" value="ECO:0007669"/>
    <property type="project" value="UniProtKB-KW"/>
</dbReference>
<evidence type="ECO:0000256" key="1">
    <source>
        <dbReference type="ARBA" id="ARBA00012513"/>
    </source>
</evidence>
<dbReference type="SMART" id="SM00285">
    <property type="entry name" value="PBD"/>
    <property type="match status" value="1"/>
</dbReference>
<dbReference type="Pfam" id="PF00069">
    <property type="entry name" value="Pkinase"/>
    <property type="match status" value="1"/>
</dbReference>
<proteinExistence type="predicted"/>